<dbReference type="Pfam" id="PF00501">
    <property type="entry name" value="AMP-binding"/>
    <property type="match status" value="1"/>
</dbReference>
<evidence type="ECO:0000259" key="5">
    <source>
        <dbReference type="Pfam" id="PF13193"/>
    </source>
</evidence>
<dbReference type="SUPFAM" id="SSF56801">
    <property type="entry name" value="Acetyl-CoA synthetase-like"/>
    <property type="match status" value="1"/>
</dbReference>
<dbReference type="PANTHER" id="PTHR24096">
    <property type="entry name" value="LONG-CHAIN-FATTY-ACID--COA LIGASE"/>
    <property type="match status" value="1"/>
</dbReference>
<dbReference type="Pfam" id="PF13193">
    <property type="entry name" value="AMP-binding_C"/>
    <property type="match status" value="1"/>
</dbReference>
<dbReference type="Gene3D" id="3.30.300.30">
    <property type="match status" value="1"/>
</dbReference>
<dbReference type="InterPro" id="IPR020845">
    <property type="entry name" value="AMP-binding_CS"/>
</dbReference>
<proteinExistence type="inferred from homology"/>
<dbReference type="EMBL" id="SPLM01000144">
    <property type="protein sequence ID" value="TMW57015.1"/>
    <property type="molecule type" value="Genomic_DNA"/>
</dbReference>
<accession>A0A8K1FB89</accession>
<dbReference type="AlphaFoldDB" id="A0A8K1FB89"/>
<dbReference type="PANTHER" id="PTHR24096:SF149">
    <property type="entry name" value="AMP-BINDING DOMAIN-CONTAINING PROTEIN-RELATED"/>
    <property type="match status" value="1"/>
</dbReference>
<evidence type="ECO:0000313" key="6">
    <source>
        <dbReference type="EMBL" id="TMW57015.1"/>
    </source>
</evidence>
<name>A0A8K1FB89_PYTOL</name>
<gene>
    <name evidence="6" type="ORF">Poli38472_002940</name>
</gene>
<dbReference type="InterPro" id="IPR042099">
    <property type="entry name" value="ANL_N_sf"/>
</dbReference>
<protein>
    <recommendedName>
        <fullName evidence="8">4-coumarate--CoA ligase</fullName>
    </recommendedName>
</protein>
<evidence type="ECO:0000256" key="3">
    <source>
        <dbReference type="SAM" id="MobiDB-lite"/>
    </source>
</evidence>
<dbReference type="Proteomes" id="UP000794436">
    <property type="component" value="Unassembled WGS sequence"/>
</dbReference>
<organism evidence="6 7">
    <name type="scientific">Pythium oligandrum</name>
    <name type="common">Mycoparasitic fungus</name>
    <dbReference type="NCBI Taxonomy" id="41045"/>
    <lineage>
        <taxon>Eukaryota</taxon>
        <taxon>Sar</taxon>
        <taxon>Stramenopiles</taxon>
        <taxon>Oomycota</taxon>
        <taxon>Peronosporomycetes</taxon>
        <taxon>Pythiales</taxon>
        <taxon>Pythiaceae</taxon>
        <taxon>Pythium</taxon>
    </lineage>
</organism>
<dbReference type="InterPro" id="IPR025110">
    <property type="entry name" value="AMP-bd_C"/>
</dbReference>
<dbReference type="GO" id="GO:0016405">
    <property type="term" value="F:CoA-ligase activity"/>
    <property type="evidence" value="ECO:0007669"/>
    <property type="project" value="TreeGrafter"/>
</dbReference>
<dbReference type="PROSITE" id="PS00455">
    <property type="entry name" value="AMP_BINDING"/>
    <property type="match status" value="1"/>
</dbReference>
<evidence type="ECO:0000313" key="7">
    <source>
        <dbReference type="Proteomes" id="UP000794436"/>
    </source>
</evidence>
<feature type="region of interest" description="Disordered" evidence="3">
    <location>
        <begin position="538"/>
        <end position="560"/>
    </location>
</feature>
<evidence type="ECO:0000256" key="2">
    <source>
        <dbReference type="ARBA" id="ARBA00022598"/>
    </source>
</evidence>
<comment type="caution">
    <text evidence="6">The sequence shown here is derived from an EMBL/GenBank/DDBJ whole genome shotgun (WGS) entry which is preliminary data.</text>
</comment>
<keyword evidence="2" id="KW-0436">Ligase</keyword>
<dbReference type="InterPro" id="IPR045851">
    <property type="entry name" value="AMP-bd_C_sf"/>
</dbReference>
<sequence length="560" mass="62566">MLQRRAVSSAVMRSARRHSARALSTIIFKSPHPDVEIPETTIWKIVQDQVQDHADRNALICGISHEKVTFQELHDGAQRIAIALAQDGVKRGDVVLVHSPNCMEYPMVVLALNSLGAVCSTVSPMFGPKELALQAKMANAKYIITNRSIENVAREAAEEVGIDKERIYTMGQSKEPTQFKCISEASKRDFESFEFVFDRVDPMQNVLLPFSSGTTGFPKGVALSARNMVANTLQVDRIEKYGEHMLGMLPFFHIYPMLLMHLGFYQGAANVVLPRFEPETFLSALEKYKIEKVNIAPPTALFIAHHPLVDDYDLSGTKFLISAGAPLGKEVEALVKKRVGINMKQLYGMTELSPAVNYTEDNALKPGSVGRIVPNTEMRVKCTTTDKDLPHNERGELLYRGPQVMLGYLNNEKANQEVLTADGFLRTGDIGYIDEDGFVHIVDRAKELIKYKGHQVAPAELEDIVNHHPAVSDCCCVRGYDDDGQEIPKAYVVLKDPKNTTNVTPDNVMAFVAERVAPYKKVREVEFIEAIPKTPTGKMLRRQLQERENQRQQRSQEAAA</sequence>
<reference evidence="6" key="1">
    <citation type="submission" date="2019-03" db="EMBL/GenBank/DDBJ databases">
        <title>Long read genome sequence of the mycoparasitic Pythium oligandrum ATCC 38472 isolated from sugarbeet rhizosphere.</title>
        <authorList>
            <person name="Gaulin E."/>
        </authorList>
    </citation>
    <scope>NUCLEOTIDE SEQUENCE</scope>
    <source>
        <strain evidence="6">ATCC 38472_TT</strain>
    </source>
</reference>
<evidence type="ECO:0000259" key="4">
    <source>
        <dbReference type="Pfam" id="PF00501"/>
    </source>
</evidence>
<comment type="similarity">
    <text evidence="1">Belongs to the ATP-dependent AMP-binding enzyme family.</text>
</comment>
<dbReference type="CDD" id="cd05911">
    <property type="entry name" value="Firefly_Luc_like"/>
    <property type="match status" value="1"/>
</dbReference>
<evidence type="ECO:0008006" key="8">
    <source>
        <dbReference type="Google" id="ProtNLM"/>
    </source>
</evidence>
<dbReference type="InterPro" id="IPR000873">
    <property type="entry name" value="AMP-dep_synth/lig_dom"/>
</dbReference>
<evidence type="ECO:0000256" key="1">
    <source>
        <dbReference type="ARBA" id="ARBA00006432"/>
    </source>
</evidence>
<dbReference type="OrthoDB" id="16262at2759"/>
<dbReference type="Gene3D" id="3.40.50.12780">
    <property type="entry name" value="N-terminal domain of ligase-like"/>
    <property type="match status" value="1"/>
</dbReference>
<keyword evidence="7" id="KW-1185">Reference proteome</keyword>
<feature type="domain" description="AMP-dependent synthetase/ligase" evidence="4">
    <location>
        <begin position="47"/>
        <end position="409"/>
    </location>
</feature>
<dbReference type="FunFam" id="3.40.50.12780:FF:000003">
    <property type="entry name" value="Long-chain-fatty-acid--CoA ligase FadD"/>
    <property type="match status" value="1"/>
</dbReference>
<feature type="domain" description="AMP-binding enzyme C-terminal" evidence="5">
    <location>
        <begin position="460"/>
        <end position="538"/>
    </location>
</feature>